<gene>
    <name evidence="1" type="ORF">PHMEG_00028743</name>
</gene>
<accession>A0A225V560</accession>
<dbReference type="SUPFAM" id="SSF46689">
    <property type="entry name" value="Homeodomain-like"/>
    <property type="match status" value="1"/>
</dbReference>
<dbReference type="PANTHER" id="PTHR48472:SF1">
    <property type="entry name" value="TC1-LIKE TRANSPOSASE DDE DOMAIN-CONTAINING PROTEIN"/>
    <property type="match status" value="1"/>
</dbReference>
<feature type="non-terminal residue" evidence="1">
    <location>
        <position position="246"/>
    </location>
</feature>
<dbReference type="PANTHER" id="PTHR48472">
    <property type="entry name" value="TC1-LIKE TRANSPOSASE DDE DOMAIN-CONTAINING PROTEIN"/>
    <property type="match status" value="1"/>
</dbReference>
<organism evidence="1 2">
    <name type="scientific">Phytophthora megakarya</name>
    <dbReference type="NCBI Taxonomy" id="4795"/>
    <lineage>
        <taxon>Eukaryota</taxon>
        <taxon>Sar</taxon>
        <taxon>Stramenopiles</taxon>
        <taxon>Oomycota</taxon>
        <taxon>Peronosporomycetes</taxon>
        <taxon>Peronosporales</taxon>
        <taxon>Peronosporaceae</taxon>
        <taxon>Phytophthora</taxon>
    </lineage>
</organism>
<keyword evidence="2" id="KW-1185">Reference proteome</keyword>
<sequence>MPSEPKHALTARQRVLDAFNVGRDWLLIADHNGIPVTTARRIVEHGSPEVKQRGGVRPSTIKCTPAMEEALIEYVEEDCLLTLAQLQRMLEFDFNVRLSTSLISAKLCGQLYTVKQVCATVRVEPSTCNNAVNIKKRRVFAEALLKHERKDDFIVNYDETNFNLYCRRTQGRAKHGEHAIVKLPPYKGENLQIQCAVSTEISLVHHALQRGSIQVDVNAGFVDEIYDAVKAHQVFQTEFVGKNIVV</sequence>
<dbReference type="Proteomes" id="UP000198211">
    <property type="component" value="Unassembled WGS sequence"/>
</dbReference>
<dbReference type="OrthoDB" id="118294at2759"/>
<dbReference type="InterPro" id="IPR009057">
    <property type="entry name" value="Homeodomain-like_sf"/>
</dbReference>
<protein>
    <submittedName>
        <fullName evidence="1">Uncharacterized protein</fullName>
    </submittedName>
</protein>
<reference evidence="2" key="1">
    <citation type="submission" date="2017-03" db="EMBL/GenBank/DDBJ databases">
        <title>Phytopthora megakarya and P. palmivora, two closely related causual agents of cacao black pod achieved similar genome size and gene model numbers by different mechanisms.</title>
        <authorList>
            <person name="Ali S."/>
            <person name="Shao J."/>
            <person name="Larry D.J."/>
            <person name="Kronmiller B."/>
            <person name="Shen D."/>
            <person name="Strem M.D."/>
            <person name="Melnick R.L."/>
            <person name="Guiltinan M.J."/>
            <person name="Tyler B.M."/>
            <person name="Meinhardt L.W."/>
            <person name="Bailey B.A."/>
        </authorList>
    </citation>
    <scope>NUCLEOTIDE SEQUENCE [LARGE SCALE GENOMIC DNA]</scope>
    <source>
        <strain evidence="2">zdho120</strain>
    </source>
</reference>
<dbReference type="EMBL" id="NBNE01007860">
    <property type="protein sequence ID" value="OWZ00139.1"/>
    <property type="molecule type" value="Genomic_DNA"/>
</dbReference>
<proteinExistence type="predicted"/>
<name>A0A225V560_9STRA</name>
<evidence type="ECO:0000313" key="1">
    <source>
        <dbReference type="EMBL" id="OWZ00139.1"/>
    </source>
</evidence>
<evidence type="ECO:0000313" key="2">
    <source>
        <dbReference type="Proteomes" id="UP000198211"/>
    </source>
</evidence>
<comment type="caution">
    <text evidence="1">The sequence shown here is derived from an EMBL/GenBank/DDBJ whole genome shotgun (WGS) entry which is preliminary data.</text>
</comment>
<dbReference type="AlphaFoldDB" id="A0A225V560"/>